<reference evidence="2 3" key="1">
    <citation type="journal article" date="2018" name="BMC Genomics">
        <title>The genome of Naegleria lovaniensis, the basis for a comparative approach to unravel pathogenicity factors of the human pathogenic amoeba N. fowleri.</title>
        <authorList>
            <person name="Liechti N."/>
            <person name="Schurch N."/>
            <person name="Bruggmann R."/>
            <person name="Wittwer M."/>
        </authorList>
    </citation>
    <scope>NUCLEOTIDE SEQUENCE [LARGE SCALE GENOMIC DNA]</scope>
    <source>
        <strain evidence="2 3">ATCC 30569</strain>
    </source>
</reference>
<dbReference type="EMBL" id="PYSW02000034">
    <property type="protein sequence ID" value="KAG2378198.1"/>
    <property type="molecule type" value="Genomic_DNA"/>
</dbReference>
<dbReference type="GeneID" id="68100795"/>
<accession>A0AA88GGN9</accession>
<keyword evidence="1" id="KW-0472">Membrane</keyword>
<gene>
    <name evidence="2" type="ORF">C9374_008341</name>
</gene>
<dbReference type="RefSeq" id="XP_044545460.1">
    <property type="nucleotide sequence ID" value="XM_044698407.1"/>
</dbReference>
<dbReference type="Proteomes" id="UP000816034">
    <property type="component" value="Unassembled WGS sequence"/>
</dbReference>
<keyword evidence="1" id="KW-1133">Transmembrane helix</keyword>
<dbReference type="AlphaFoldDB" id="A0AA88GGN9"/>
<comment type="caution">
    <text evidence="2">The sequence shown here is derived from an EMBL/GenBank/DDBJ whole genome shotgun (WGS) entry which is preliminary data.</text>
</comment>
<keyword evidence="1" id="KW-0812">Transmembrane</keyword>
<feature type="transmembrane region" description="Helical" evidence="1">
    <location>
        <begin position="185"/>
        <end position="213"/>
    </location>
</feature>
<proteinExistence type="predicted"/>
<feature type="transmembrane region" description="Helical" evidence="1">
    <location>
        <begin position="107"/>
        <end position="126"/>
    </location>
</feature>
<evidence type="ECO:0000256" key="1">
    <source>
        <dbReference type="SAM" id="Phobius"/>
    </source>
</evidence>
<feature type="transmembrane region" description="Helical" evidence="1">
    <location>
        <begin position="72"/>
        <end position="95"/>
    </location>
</feature>
<sequence length="272" mass="31258">MFLSFAQQFFLQFSSIHLNRDHEFSLKGFETNRTITNASEYCHHILFDTPGLSREDPPQFSKGLCPDTWSTFYTTLFFLIIYTLSVSFGIFGVIWKRKNGFITSRNPSHMILTMSIGYLFALLLALRFLIGRKIFPCALYTITFFTVPAALCLPTVLRLARLHFMYRNHVVESPEISKMFKKLKIYSFLVSNKFIVLVNVIVMTITIAIWLLFGVIEEAIYNTNGDPNKERVILIEGGMLVFSQGCSMNINTVIIVVVKPYFSPLLKLCFSF</sequence>
<name>A0AA88GGN9_NAELO</name>
<keyword evidence="3" id="KW-1185">Reference proteome</keyword>
<evidence type="ECO:0000313" key="3">
    <source>
        <dbReference type="Proteomes" id="UP000816034"/>
    </source>
</evidence>
<feature type="transmembrane region" description="Helical" evidence="1">
    <location>
        <begin position="138"/>
        <end position="157"/>
    </location>
</feature>
<evidence type="ECO:0000313" key="2">
    <source>
        <dbReference type="EMBL" id="KAG2378198.1"/>
    </source>
</evidence>
<protein>
    <submittedName>
        <fullName evidence="2">Uncharacterized protein</fullName>
    </submittedName>
</protein>
<organism evidence="2 3">
    <name type="scientific">Naegleria lovaniensis</name>
    <name type="common">Amoeba</name>
    <dbReference type="NCBI Taxonomy" id="51637"/>
    <lineage>
        <taxon>Eukaryota</taxon>
        <taxon>Discoba</taxon>
        <taxon>Heterolobosea</taxon>
        <taxon>Tetramitia</taxon>
        <taxon>Eutetramitia</taxon>
        <taxon>Vahlkampfiidae</taxon>
        <taxon>Naegleria</taxon>
    </lineage>
</organism>